<dbReference type="GO" id="GO:0005085">
    <property type="term" value="F:guanyl-nucleotide exchange factor activity"/>
    <property type="evidence" value="ECO:0007669"/>
    <property type="project" value="UniProtKB-KW"/>
</dbReference>
<dbReference type="Pfam" id="PF02204">
    <property type="entry name" value="VPS9"/>
    <property type="match status" value="1"/>
</dbReference>
<dbReference type="InterPro" id="IPR008936">
    <property type="entry name" value="Rho_GTPase_activation_prot"/>
</dbReference>
<dbReference type="PROSITE" id="PS51205">
    <property type="entry name" value="VPS9"/>
    <property type="match status" value="1"/>
</dbReference>
<evidence type="ECO:0000313" key="8">
    <source>
        <dbReference type="EMBL" id="OHT02725.1"/>
    </source>
</evidence>
<feature type="domain" description="VPS9" evidence="7">
    <location>
        <begin position="448"/>
        <end position="595"/>
    </location>
</feature>
<dbReference type="GO" id="GO:0031267">
    <property type="term" value="F:small GTPase binding"/>
    <property type="evidence" value="ECO:0007669"/>
    <property type="project" value="TreeGrafter"/>
</dbReference>
<dbReference type="PANTHER" id="PTHR23101:SF25">
    <property type="entry name" value="GTPASE-ACTIVATING PROTEIN AND VPS9 DOMAIN-CONTAINING PROTEIN 1"/>
    <property type="match status" value="1"/>
</dbReference>
<name>A0A1J4JZP0_9EUKA</name>
<dbReference type="EMBL" id="MLAK01000855">
    <property type="protein sequence ID" value="OHT02725.1"/>
    <property type="molecule type" value="Genomic_DNA"/>
</dbReference>
<evidence type="ECO:0000256" key="4">
    <source>
        <dbReference type="ARBA" id="ARBA00022658"/>
    </source>
</evidence>
<organism evidence="8 9">
    <name type="scientific">Tritrichomonas foetus</name>
    <dbReference type="NCBI Taxonomy" id="1144522"/>
    <lineage>
        <taxon>Eukaryota</taxon>
        <taxon>Metamonada</taxon>
        <taxon>Parabasalia</taxon>
        <taxon>Tritrichomonadida</taxon>
        <taxon>Tritrichomonadidae</taxon>
        <taxon>Tritrichomonas</taxon>
    </lineage>
</organism>
<keyword evidence="5" id="KW-0472">Membrane</keyword>
<evidence type="ECO:0000256" key="5">
    <source>
        <dbReference type="ARBA" id="ARBA00023136"/>
    </source>
</evidence>
<dbReference type="Gene3D" id="1.10.506.10">
    <property type="entry name" value="GTPase Activation - p120gap, domain 1"/>
    <property type="match status" value="1"/>
</dbReference>
<comment type="subcellular location">
    <subcellularLocation>
        <location evidence="1">Membrane</location>
        <topology evidence="1">Peripheral membrane protein</topology>
    </subcellularLocation>
</comment>
<sequence>MQNEDSKECFEILLSYVKLFIEDLLRSIFHMPTLIRYFYKRVADIDDSGLLVEFLFFDYLVQPALMNPKLFALIPETASQGSGSYMTTLTRLFRWSLNPSSIPEKYKFIEELEVFQNLNVRQIINTLSNFDGKIKGVYATEFHTITEIRYHPLLLSVNDIAFLLRIINDTIDEIDIDPNEKKKIVQLCSFQSNLNLENDELIDFWFQSFKDPEVPKNSLIISNDESILLKLPIIRTPAVPTFDPKDLYVKTIYHLQGYLQMAHSNSKSPQTLIKYLEEQERRANQTNSIEWLTRTQAIKAKLERCERTENQILKSLFDIINYGLKESSSRLAVSFRHEEFTDEITNKLRDISNMIAQLSPNIHQSLLRLYLHRNKEIKIDVERNKLKLLAKPQEWIDFLTPMTQQIVAFGQSLKLDKSDCFRLTRQFHSEICSSLTFNMYRTANPQFESEDQSINRKIKRILKKFLKENYSKTLDQLFKTPSCFESAINTLKQGAAVGAPLEKLEQITSSMNIIQNIYLFESGERCPGDDLLPLFIYILLRSKLPYLVSLTNYIRHFLMSIEETVNVMDSKEKYVITTFLTATEHIIDEANKFKKKSKSSSKKLE</sequence>
<evidence type="ECO:0000256" key="1">
    <source>
        <dbReference type="ARBA" id="ARBA00004170"/>
    </source>
</evidence>
<dbReference type="RefSeq" id="XP_068355861.1">
    <property type="nucleotide sequence ID" value="XM_068507152.1"/>
</dbReference>
<dbReference type="OrthoDB" id="411646at2759"/>
<keyword evidence="4" id="KW-0344">Guanine-nucleotide releasing factor</keyword>
<evidence type="ECO:0000313" key="9">
    <source>
        <dbReference type="Proteomes" id="UP000179807"/>
    </source>
</evidence>
<gene>
    <name evidence="8" type="ORF">TRFO_30090</name>
</gene>
<evidence type="ECO:0000259" key="7">
    <source>
        <dbReference type="PROSITE" id="PS51205"/>
    </source>
</evidence>
<dbReference type="SUPFAM" id="SSF48350">
    <property type="entry name" value="GTPase activation domain, GAP"/>
    <property type="match status" value="1"/>
</dbReference>
<dbReference type="Gene3D" id="1.20.1050.80">
    <property type="entry name" value="VPS9 domain"/>
    <property type="match status" value="1"/>
</dbReference>
<evidence type="ECO:0000256" key="2">
    <source>
        <dbReference type="ARBA" id="ARBA00008489"/>
    </source>
</evidence>
<keyword evidence="9" id="KW-1185">Reference proteome</keyword>
<dbReference type="PANTHER" id="PTHR23101">
    <property type="entry name" value="RAB GDP/GTP EXCHANGE FACTOR"/>
    <property type="match status" value="1"/>
</dbReference>
<evidence type="ECO:0000256" key="3">
    <source>
        <dbReference type="ARBA" id="ARBA00022583"/>
    </source>
</evidence>
<evidence type="ECO:0008006" key="10">
    <source>
        <dbReference type="Google" id="ProtNLM"/>
    </source>
</evidence>
<dbReference type="GO" id="GO:0030139">
    <property type="term" value="C:endocytic vesicle"/>
    <property type="evidence" value="ECO:0007669"/>
    <property type="project" value="TreeGrafter"/>
</dbReference>
<proteinExistence type="inferred from homology"/>
<keyword evidence="3" id="KW-0254">Endocytosis</keyword>
<dbReference type="GO" id="GO:0006897">
    <property type="term" value="P:endocytosis"/>
    <property type="evidence" value="ECO:0007669"/>
    <property type="project" value="UniProtKB-KW"/>
</dbReference>
<comment type="similarity">
    <text evidence="2">Belongs to the GAPVD1 family.</text>
</comment>
<dbReference type="VEuPathDB" id="TrichDB:TRFO_30090"/>
<dbReference type="Proteomes" id="UP000179807">
    <property type="component" value="Unassembled WGS sequence"/>
</dbReference>
<dbReference type="GeneID" id="94841856"/>
<comment type="caution">
    <text evidence="8">The sequence shown here is derived from an EMBL/GenBank/DDBJ whole genome shotgun (WGS) entry which is preliminary data.</text>
</comment>
<protein>
    <recommendedName>
        <fullName evidence="10">VPS9 domain-containing protein</fullName>
    </recommendedName>
</protein>
<dbReference type="GO" id="GO:0016020">
    <property type="term" value="C:membrane"/>
    <property type="evidence" value="ECO:0007669"/>
    <property type="project" value="UniProtKB-SubCell"/>
</dbReference>
<evidence type="ECO:0000259" key="6">
    <source>
        <dbReference type="PROSITE" id="PS50018"/>
    </source>
</evidence>
<reference evidence="8" key="1">
    <citation type="submission" date="2016-10" db="EMBL/GenBank/DDBJ databases">
        <authorList>
            <person name="Benchimol M."/>
            <person name="Almeida L.G."/>
            <person name="Vasconcelos A.T."/>
            <person name="Perreira-Neves A."/>
            <person name="Rosa I.A."/>
            <person name="Tasca T."/>
            <person name="Bogo M.R."/>
            <person name="de Souza W."/>
        </authorList>
    </citation>
    <scope>NUCLEOTIDE SEQUENCE [LARGE SCALE GENOMIC DNA]</scope>
    <source>
        <strain evidence="8">K</strain>
    </source>
</reference>
<dbReference type="GO" id="GO:0005829">
    <property type="term" value="C:cytosol"/>
    <property type="evidence" value="ECO:0007669"/>
    <property type="project" value="TreeGrafter"/>
</dbReference>
<dbReference type="InterPro" id="IPR001936">
    <property type="entry name" value="RasGAP_dom"/>
</dbReference>
<dbReference type="AlphaFoldDB" id="A0A1J4JZP0"/>
<dbReference type="InterPro" id="IPR037191">
    <property type="entry name" value="VPS9_dom_sf"/>
</dbReference>
<dbReference type="PROSITE" id="PS50018">
    <property type="entry name" value="RAS_GTPASE_ACTIV_2"/>
    <property type="match status" value="1"/>
</dbReference>
<accession>A0A1J4JZP0</accession>
<feature type="domain" description="Ras-GAP" evidence="6">
    <location>
        <begin position="1"/>
        <end position="98"/>
    </location>
</feature>
<dbReference type="SUPFAM" id="SSF109993">
    <property type="entry name" value="VPS9 domain"/>
    <property type="match status" value="1"/>
</dbReference>
<dbReference type="InterPro" id="IPR003123">
    <property type="entry name" value="VPS9"/>
</dbReference>
<dbReference type="InterPro" id="IPR045046">
    <property type="entry name" value="Vps9-like"/>
</dbReference>